<dbReference type="RefSeq" id="WP_186598500.1">
    <property type="nucleotide sequence ID" value="NZ_JABWRR010000001.1"/>
</dbReference>
<keyword evidence="2" id="KW-0560">Oxidoreductase</keyword>
<dbReference type="Pfam" id="PF13561">
    <property type="entry name" value="adh_short_C2"/>
    <property type="match status" value="1"/>
</dbReference>
<feature type="domain" description="Ketoreductase" evidence="3">
    <location>
        <begin position="7"/>
        <end position="182"/>
    </location>
</feature>
<dbReference type="SUPFAM" id="SSF51735">
    <property type="entry name" value="NAD(P)-binding Rossmann-fold domains"/>
    <property type="match status" value="1"/>
</dbReference>
<dbReference type="PRINTS" id="PR00080">
    <property type="entry name" value="SDRFAMILY"/>
</dbReference>
<evidence type="ECO:0000256" key="2">
    <source>
        <dbReference type="ARBA" id="ARBA00023002"/>
    </source>
</evidence>
<dbReference type="InterPro" id="IPR036291">
    <property type="entry name" value="NAD(P)-bd_dom_sf"/>
</dbReference>
<dbReference type="PANTHER" id="PTHR42760:SF133">
    <property type="entry name" value="3-OXOACYL-[ACYL-CARRIER-PROTEIN] REDUCTASE"/>
    <property type="match status" value="1"/>
</dbReference>
<dbReference type="InterPro" id="IPR002347">
    <property type="entry name" value="SDR_fam"/>
</dbReference>
<comment type="caution">
    <text evidence="4">The sequence shown here is derived from an EMBL/GenBank/DDBJ whole genome shotgun (WGS) entry which is preliminary data.</text>
</comment>
<evidence type="ECO:0000259" key="3">
    <source>
        <dbReference type="SMART" id="SM00822"/>
    </source>
</evidence>
<dbReference type="PRINTS" id="PR00081">
    <property type="entry name" value="GDHRDH"/>
</dbReference>
<accession>A0ABR6V5K6</accession>
<dbReference type="EMBL" id="JABWRS010000005">
    <property type="protein sequence ID" value="MBC3475674.1"/>
    <property type="molecule type" value="Genomic_DNA"/>
</dbReference>
<protein>
    <submittedName>
        <fullName evidence="4">SDR family oxidoreductase</fullName>
    </submittedName>
</protein>
<dbReference type="Proteomes" id="UP000628086">
    <property type="component" value="Unassembled WGS sequence"/>
</dbReference>
<keyword evidence="5" id="KW-1185">Reference proteome</keyword>
<dbReference type="PANTHER" id="PTHR42760">
    <property type="entry name" value="SHORT-CHAIN DEHYDROGENASES/REDUCTASES FAMILY MEMBER"/>
    <property type="match status" value="1"/>
</dbReference>
<sequence length="259" mass="27210">MATSQKPVVVVTGGGAGIGKAICQALCDEYETIVIDRDAANAQATAQEIGGWAIQADLSLKGENERAISKVVQRYGKLDALVLNAGIVRAGTVLSLSDEDWLATMNINLSSAFWMCRAALPYLEGQGSIVGISSLSALRVGPDLAAYAASKAAFSMLLQSIAVDFGPKGVRANTICPGWIRTPMADQEMQTYADKKSITIEEAYNQATSLTPVRRAGKPSEVAAMVKWMLSPLANYLNGAVLPLDGGLTALDPGTTTLS</sequence>
<evidence type="ECO:0000313" key="4">
    <source>
        <dbReference type="EMBL" id="MBC3475674.1"/>
    </source>
</evidence>
<organism evidence="4 5">
    <name type="scientific">Pseudomonas taiwanensis</name>
    <dbReference type="NCBI Taxonomy" id="470150"/>
    <lineage>
        <taxon>Bacteria</taxon>
        <taxon>Pseudomonadati</taxon>
        <taxon>Pseudomonadota</taxon>
        <taxon>Gammaproteobacteria</taxon>
        <taxon>Pseudomonadales</taxon>
        <taxon>Pseudomonadaceae</taxon>
        <taxon>Pseudomonas</taxon>
    </lineage>
</organism>
<evidence type="ECO:0000256" key="1">
    <source>
        <dbReference type="ARBA" id="ARBA00006484"/>
    </source>
</evidence>
<proteinExistence type="inferred from homology"/>
<gene>
    <name evidence="4" type="ORF">HU747_08665</name>
</gene>
<dbReference type="SMART" id="SM00822">
    <property type="entry name" value="PKS_KR"/>
    <property type="match status" value="1"/>
</dbReference>
<evidence type="ECO:0000313" key="5">
    <source>
        <dbReference type="Proteomes" id="UP000628086"/>
    </source>
</evidence>
<comment type="similarity">
    <text evidence="1">Belongs to the short-chain dehydrogenases/reductases (SDR) family.</text>
</comment>
<dbReference type="InterPro" id="IPR057326">
    <property type="entry name" value="KR_dom"/>
</dbReference>
<dbReference type="Gene3D" id="3.40.50.720">
    <property type="entry name" value="NAD(P)-binding Rossmann-like Domain"/>
    <property type="match status" value="1"/>
</dbReference>
<name>A0ABR6V5K6_9PSED</name>
<reference evidence="4 5" key="1">
    <citation type="journal article" date="2020" name="Microorganisms">
        <title>Reliable Identification of Environmental Pseudomonas Isolates Using the rpoD Gene.</title>
        <authorList>
            <consortium name="The Broad Institute Genome Sequencing Platform"/>
            <person name="Girard L."/>
            <person name="Lood C."/>
            <person name="Rokni-Zadeh H."/>
            <person name="van Noort V."/>
            <person name="Lavigne R."/>
            <person name="De Mot R."/>
        </authorList>
    </citation>
    <scope>NUCLEOTIDE SEQUENCE [LARGE SCALE GENOMIC DNA]</scope>
    <source>
        <strain evidence="4 5">RW7P2</strain>
    </source>
</reference>